<dbReference type="Proteomes" id="UP000026714">
    <property type="component" value="Unassembled WGS sequence"/>
</dbReference>
<dbReference type="InterPro" id="IPR007161">
    <property type="entry name" value="DUF364"/>
</dbReference>
<protein>
    <recommendedName>
        <fullName evidence="1">Putative heavy-metal chelation domain-containing protein</fullName>
    </recommendedName>
</protein>
<evidence type="ECO:0000313" key="3">
    <source>
        <dbReference type="Proteomes" id="UP000026714"/>
    </source>
</evidence>
<comment type="caution">
    <text evidence="2">The sequence shown here is derived from an EMBL/GenBank/DDBJ whole genome shotgun (WGS) entry which is preliminary data.</text>
</comment>
<evidence type="ECO:0000313" key="2">
    <source>
        <dbReference type="EMBL" id="KDB51559.1"/>
    </source>
</evidence>
<accession>A0A059KK45</accession>
<keyword evidence="3" id="KW-1185">Reference proteome</keyword>
<sequence length="281" mass="29548">MSLDDELVAPLRAVAERLALPKVRALHLPPREAVQAARRAGRGEFCLLELDDGTPGAAYVMLDDDHEALLLGHGTEALAGADALALAASFGAARGARRVVAWAALGALSRWLVERAGLEVPRGGDPWGRPAPLAGEHLGMVGLFTPMVAPLLQAGLRLTVLELQPELAGRRGALTVTLDPAALQDCPRIVCTATTLINGSLEALLPRLRHARHLALLGPSAGCLPDALFARGVTQLGGRWITDPAGAIDAVRAGRGLGEVSRKFAFSRDDWPDCPALLARL</sequence>
<dbReference type="Gene3D" id="3.40.50.11590">
    <property type="match status" value="1"/>
</dbReference>
<dbReference type="AlphaFoldDB" id="A0A059KK45"/>
<feature type="domain" description="Putative heavy-metal chelation" evidence="1">
    <location>
        <begin position="134"/>
        <end position="265"/>
    </location>
</feature>
<dbReference type="STRING" id="34103.SAMN05421778_11167"/>
<reference evidence="2 3" key="1">
    <citation type="journal article" date="2014" name="FEMS Microbiol. Ecol.">
        <title>Sphaerotilus natans encrusted with nanoball-shaped Fe(III) oxide minerals formed by nitrate-reducing mixotrophic Fe(II) oxidation.</title>
        <authorList>
            <person name="Park S."/>
            <person name="Kim D.H."/>
            <person name="Lee J.H."/>
            <person name="Hur H.G."/>
        </authorList>
    </citation>
    <scope>NUCLEOTIDE SEQUENCE [LARGE SCALE GENOMIC DNA]</scope>
    <source>
        <strain evidence="2 3">DSM 6575</strain>
    </source>
</reference>
<name>A0A059KK45_9BURK</name>
<organism evidence="2 3">
    <name type="scientific">Sphaerotilus natans subsp. natans DSM 6575</name>
    <dbReference type="NCBI Taxonomy" id="1286631"/>
    <lineage>
        <taxon>Bacteria</taxon>
        <taxon>Pseudomonadati</taxon>
        <taxon>Pseudomonadota</taxon>
        <taxon>Betaproteobacteria</taxon>
        <taxon>Burkholderiales</taxon>
        <taxon>Sphaerotilaceae</taxon>
        <taxon>Sphaerotilus</taxon>
    </lineage>
</organism>
<dbReference type="EMBL" id="AZRA01000074">
    <property type="protein sequence ID" value="KDB51559.1"/>
    <property type="molecule type" value="Genomic_DNA"/>
</dbReference>
<proteinExistence type="predicted"/>
<dbReference type="RefSeq" id="WP_037483198.1">
    <property type="nucleotide sequence ID" value="NZ_AZRA01000074.1"/>
</dbReference>
<gene>
    <name evidence="2" type="ORF">X805_28300</name>
</gene>
<dbReference type="eggNOG" id="COG2014">
    <property type="taxonomic scope" value="Bacteria"/>
</dbReference>
<dbReference type="SUPFAM" id="SSF159713">
    <property type="entry name" value="Dhaf3308-like"/>
    <property type="match status" value="1"/>
</dbReference>
<dbReference type="Pfam" id="PF04016">
    <property type="entry name" value="DUF364"/>
    <property type="match status" value="1"/>
</dbReference>
<evidence type="ECO:0000259" key="1">
    <source>
        <dbReference type="Pfam" id="PF04016"/>
    </source>
</evidence>